<gene>
    <name evidence="1" type="ORF">CDL15_Pgr024331</name>
    <name evidence="2" type="ORF">CRG98_023623</name>
</gene>
<sequence>MDLSKTMSAVTSIEDELEEPEKLSLISKICTELEGQLGFGDKTMATHIVDLSKSSELVDKLEEKLKQFEMSGYL</sequence>
<dbReference type="EMBL" id="MTKT01000666">
    <property type="protein sequence ID" value="OWM89583.1"/>
    <property type="molecule type" value="Genomic_DNA"/>
</dbReference>
<dbReference type="AlphaFoldDB" id="A0A218XX76"/>
<evidence type="ECO:0000313" key="4">
    <source>
        <dbReference type="Proteomes" id="UP000233551"/>
    </source>
</evidence>
<evidence type="ECO:0000313" key="3">
    <source>
        <dbReference type="Proteomes" id="UP000197138"/>
    </source>
</evidence>
<evidence type="ECO:0000313" key="2">
    <source>
        <dbReference type="EMBL" id="PKI55995.1"/>
    </source>
</evidence>
<name>A0A218XX76_PUNGR</name>
<keyword evidence="4" id="KW-1185">Reference proteome</keyword>
<comment type="caution">
    <text evidence="1">The sequence shown here is derived from an EMBL/GenBank/DDBJ whole genome shotgun (WGS) entry which is preliminary data.</text>
</comment>
<organism evidence="1 3">
    <name type="scientific">Punica granatum</name>
    <name type="common">Pomegranate</name>
    <dbReference type="NCBI Taxonomy" id="22663"/>
    <lineage>
        <taxon>Eukaryota</taxon>
        <taxon>Viridiplantae</taxon>
        <taxon>Streptophyta</taxon>
        <taxon>Embryophyta</taxon>
        <taxon>Tracheophyta</taxon>
        <taxon>Spermatophyta</taxon>
        <taxon>Magnoliopsida</taxon>
        <taxon>eudicotyledons</taxon>
        <taxon>Gunneridae</taxon>
        <taxon>Pentapetalae</taxon>
        <taxon>rosids</taxon>
        <taxon>malvids</taxon>
        <taxon>Myrtales</taxon>
        <taxon>Lythraceae</taxon>
        <taxon>Punica</taxon>
    </lineage>
</organism>
<dbReference type="EMBL" id="PGOL01001648">
    <property type="protein sequence ID" value="PKI55995.1"/>
    <property type="molecule type" value="Genomic_DNA"/>
</dbReference>
<proteinExistence type="predicted"/>
<reference evidence="1" key="2">
    <citation type="submission" date="2017-06" db="EMBL/GenBank/DDBJ databases">
        <title>The pomegranate genome and the genomics of punicalagin biosynthesis.</title>
        <authorList>
            <person name="Xu C."/>
        </authorList>
    </citation>
    <scope>NUCLEOTIDE SEQUENCE [LARGE SCALE GENOMIC DNA]</scope>
    <source>
        <tissue evidence="1">Fresh leaf</tissue>
    </source>
</reference>
<accession>A0A218XX76</accession>
<evidence type="ECO:0000313" key="1">
    <source>
        <dbReference type="EMBL" id="OWM89583.1"/>
    </source>
</evidence>
<dbReference type="Proteomes" id="UP000197138">
    <property type="component" value="Unassembled WGS sequence"/>
</dbReference>
<protein>
    <submittedName>
        <fullName evidence="1">Uncharacterized protein</fullName>
    </submittedName>
</protein>
<dbReference type="Proteomes" id="UP000233551">
    <property type="component" value="Unassembled WGS sequence"/>
</dbReference>
<reference evidence="2 4" key="3">
    <citation type="submission" date="2017-11" db="EMBL/GenBank/DDBJ databases">
        <title>De-novo sequencing of pomegranate (Punica granatum L.) genome.</title>
        <authorList>
            <person name="Akparov Z."/>
            <person name="Amiraslanov A."/>
            <person name="Hajiyeva S."/>
            <person name="Abbasov M."/>
            <person name="Kaur K."/>
            <person name="Hamwieh A."/>
            <person name="Solovyev V."/>
            <person name="Salamov A."/>
            <person name="Braich B."/>
            <person name="Kosarev P."/>
            <person name="Mahmoud A."/>
            <person name="Hajiyev E."/>
            <person name="Babayeva S."/>
            <person name="Izzatullayeva V."/>
            <person name="Mammadov A."/>
            <person name="Mammadov A."/>
            <person name="Sharifova S."/>
            <person name="Ojaghi J."/>
            <person name="Eynullazada K."/>
            <person name="Bayramov B."/>
            <person name="Abdulazimova A."/>
            <person name="Shahmuradov I."/>
        </authorList>
    </citation>
    <scope>NUCLEOTIDE SEQUENCE [LARGE SCALE GENOMIC DNA]</scope>
    <source>
        <strain evidence="2">AG2017</strain>
        <strain evidence="4">cv. AG2017</strain>
        <tissue evidence="2">Leaf</tissue>
    </source>
</reference>
<reference evidence="3" key="1">
    <citation type="journal article" date="2017" name="Plant J.">
        <title>The pomegranate (Punica granatum L.) genome and the genomics of punicalagin biosynthesis.</title>
        <authorList>
            <person name="Qin G."/>
            <person name="Xu C."/>
            <person name="Ming R."/>
            <person name="Tang H."/>
            <person name="Guyot R."/>
            <person name="Kramer E.M."/>
            <person name="Hu Y."/>
            <person name="Yi X."/>
            <person name="Qi Y."/>
            <person name="Xu X."/>
            <person name="Gao Z."/>
            <person name="Pan H."/>
            <person name="Jian J."/>
            <person name="Tian Y."/>
            <person name="Yue Z."/>
            <person name="Xu Y."/>
        </authorList>
    </citation>
    <scope>NUCLEOTIDE SEQUENCE [LARGE SCALE GENOMIC DNA]</scope>
    <source>
        <strain evidence="3">cv. Dabenzi</strain>
    </source>
</reference>